<dbReference type="InterPro" id="IPR036779">
    <property type="entry name" value="LysM_dom_sf"/>
</dbReference>
<feature type="signal peptide" evidence="1">
    <location>
        <begin position="1"/>
        <end position="21"/>
    </location>
</feature>
<feature type="domain" description="LysM" evidence="2">
    <location>
        <begin position="91"/>
        <end position="129"/>
    </location>
</feature>
<comment type="caution">
    <text evidence="3">The sequence shown here is derived from an EMBL/GenBank/DDBJ whole genome shotgun (WGS) entry which is preliminary data.</text>
</comment>
<dbReference type="AlphaFoldDB" id="A0A1Y2D522"/>
<dbReference type="STRING" id="1754190.A0A1Y2D522"/>
<dbReference type="Proteomes" id="UP000193920">
    <property type="component" value="Unassembled WGS sequence"/>
</dbReference>
<dbReference type="CDD" id="cd00118">
    <property type="entry name" value="LysM"/>
    <property type="match status" value="1"/>
</dbReference>
<dbReference type="SUPFAM" id="SSF54106">
    <property type="entry name" value="LysM domain"/>
    <property type="match status" value="1"/>
</dbReference>
<evidence type="ECO:0000256" key="1">
    <source>
        <dbReference type="SAM" id="SignalP"/>
    </source>
</evidence>
<dbReference type="PROSITE" id="PS51782">
    <property type="entry name" value="LYSM"/>
    <property type="match status" value="1"/>
</dbReference>
<dbReference type="EMBL" id="MCOG01000085">
    <property type="protein sequence ID" value="ORY54398.1"/>
    <property type="molecule type" value="Genomic_DNA"/>
</dbReference>
<evidence type="ECO:0000313" key="4">
    <source>
        <dbReference type="Proteomes" id="UP000193920"/>
    </source>
</evidence>
<keyword evidence="1" id="KW-0732">Signal</keyword>
<sequence length="129" mass="15295">MKYLFMTLFYAILLAIIEVNAKGYYCTKHIVTRVGDKCSYIWDKNINKDYYLRRIDFLRINPEINCDNLKPKTKVCVEVDFKKTKKRHPFDEYTTKKGDTCKKIAKNTNSDINTLLNLNSMYLNLSIYI</sequence>
<keyword evidence="4" id="KW-1185">Reference proteome</keyword>
<organism evidence="3 4">
    <name type="scientific">Neocallimastix californiae</name>
    <dbReference type="NCBI Taxonomy" id="1754190"/>
    <lineage>
        <taxon>Eukaryota</taxon>
        <taxon>Fungi</taxon>
        <taxon>Fungi incertae sedis</taxon>
        <taxon>Chytridiomycota</taxon>
        <taxon>Chytridiomycota incertae sedis</taxon>
        <taxon>Neocallimastigomycetes</taxon>
        <taxon>Neocallimastigales</taxon>
        <taxon>Neocallimastigaceae</taxon>
        <taxon>Neocallimastix</taxon>
    </lineage>
</organism>
<feature type="chain" id="PRO_5012327507" description="LysM domain-containing protein" evidence="1">
    <location>
        <begin position="22"/>
        <end position="129"/>
    </location>
</feature>
<evidence type="ECO:0000313" key="3">
    <source>
        <dbReference type="EMBL" id="ORY54398.1"/>
    </source>
</evidence>
<proteinExistence type="predicted"/>
<protein>
    <recommendedName>
        <fullName evidence="2">LysM domain-containing protein</fullName>
    </recommendedName>
</protein>
<dbReference type="InterPro" id="IPR018392">
    <property type="entry name" value="LysM"/>
</dbReference>
<reference evidence="3 4" key="1">
    <citation type="submission" date="2016-08" db="EMBL/GenBank/DDBJ databases">
        <title>A Parts List for Fungal Cellulosomes Revealed by Comparative Genomics.</title>
        <authorList>
            <consortium name="DOE Joint Genome Institute"/>
            <person name="Haitjema C.H."/>
            <person name="Gilmore S.P."/>
            <person name="Henske J.K."/>
            <person name="Solomon K.V."/>
            <person name="De Groot R."/>
            <person name="Kuo A."/>
            <person name="Mondo S.J."/>
            <person name="Salamov A.A."/>
            <person name="Labutti K."/>
            <person name="Zhao Z."/>
            <person name="Chiniquy J."/>
            <person name="Barry K."/>
            <person name="Brewer H.M."/>
            <person name="Purvine S.O."/>
            <person name="Wright A.T."/>
            <person name="Boxma B."/>
            <person name="Van Alen T."/>
            <person name="Hackstein J.H."/>
            <person name="Baker S.E."/>
            <person name="Grigoriev I.V."/>
            <person name="O'Malley M.A."/>
        </authorList>
    </citation>
    <scope>NUCLEOTIDE SEQUENCE [LARGE SCALE GENOMIC DNA]</scope>
    <source>
        <strain evidence="3 4">G1</strain>
    </source>
</reference>
<evidence type="ECO:0000259" key="2">
    <source>
        <dbReference type="PROSITE" id="PS51782"/>
    </source>
</evidence>
<accession>A0A1Y2D522</accession>
<dbReference type="Pfam" id="PF01476">
    <property type="entry name" value="LysM"/>
    <property type="match status" value="2"/>
</dbReference>
<gene>
    <name evidence="3" type="ORF">LY90DRAFT_275965</name>
</gene>
<name>A0A1Y2D522_9FUNG</name>
<dbReference type="Gene3D" id="3.10.350.10">
    <property type="entry name" value="LysM domain"/>
    <property type="match status" value="2"/>
</dbReference>